<keyword evidence="2" id="KW-1185">Reference proteome</keyword>
<dbReference type="Proteomes" id="UP000199406">
    <property type="component" value="Unassembled WGS sequence"/>
</dbReference>
<proteinExistence type="predicted"/>
<evidence type="ECO:0000313" key="1">
    <source>
        <dbReference type="EMBL" id="SDG04048.1"/>
    </source>
</evidence>
<dbReference type="AlphaFoldDB" id="A0A1G7QZU1"/>
<accession>A0A1G7QZU1</accession>
<gene>
    <name evidence="1" type="ORF">SAMN05660662_0100</name>
</gene>
<name>A0A1G7QZU1_9ACTN</name>
<protein>
    <recommendedName>
        <fullName evidence="3">Glyoxalase-like domain-containing protein</fullName>
    </recommendedName>
</protein>
<dbReference type="RefSeq" id="WP_218122499.1">
    <property type="nucleotide sequence ID" value="NZ_FNBT01000010.1"/>
</dbReference>
<reference evidence="2" key="1">
    <citation type="submission" date="2016-10" db="EMBL/GenBank/DDBJ databases">
        <authorList>
            <person name="Varghese N."/>
            <person name="Submissions S."/>
        </authorList>
    </citation>
    <scope>NUCLEOTIDE SEQUENCE [LARGE SCALE GENOMIC DNA]</scope>
    <source>
        <strain evidence="2">DSM 44268</strain>
    </source>
</reference>
<evidence type="ECO:0008006" key="3">
    <source>
        <dbReference type="Google" id="ProtNLM"/>
    </source>
</evidence>
<evidence type="ECO:0000313" key="2">
    <source>
        <dbReference type="Proteomes" id="UP000199406"/>
    </source>
</evidence>
<organism evidence="1 2">
    <name type="scientific">Blastococcus aurantiacus</name>
    <dbReference type="NCBI Taxonomy" id="1550231"/>
    <lineage>
        <taxon>Bacteria</taxon>
        <taxon>Bacillati</taxon>
        <taxon>Actinomycetota</taxon>
        <taxon>Actinomycetes</taxon>
        <taxon>Geodermatophilales</taxon>
        <taxon>Geodermatophilaceae</taxon>
        <taxon>Blastococcus</taxon>
    </lineage>
</organism>
<dbReference type="STRING" id="1550231.SAMN05660662_0100"/>
<dbReference type="EMBL" id="FNBT01000010">
    <property type="protein sequence ID" value="SDG04048.1"/>
    <property type="molecule type" value="Genomic_DNA"/>
</dbReference>
<sequence>MLRLRQVVLAAHERASVEQALSALLAASSGHRDPGVGRFGLTNVVLAAGCDFVEVVSPSEPGTAAGRWLARHGGDGGYMLMVDGPPTLTAPDRLAALAVREVHRAELPDVVDVHLHPRDTGGVLLALDAVDPAGSWRWAGPAWTGSSPACAGGLREVTVAVPDPAEVSRRWAALLDVPVVDVGSRLQLDDGRQHLSFTDGAGDVAAVTAVRLSLPGVEHRAADIGGVRFDIVPLEEA</sequence>